<reference evidence="1" key="1">
    <citation type="submission" date="2016-11" db="EMBL/GenBank/DDBJ databases">
        <title>The genome sequence of Colletotrichum cuscutae.</title>
        <authorList>
            <person name="Baroncelli R."/>
        </authorList>
    </citation>
    <scope>NUCLEOTIDE SEQUENCE</scope>
    <source>
        <strain evidence="1">IMI 304802</strain>
    </source>
</reference>
<protein>
    <submittedName>
        <fullName evidence="1">Uncharacterized protein</fullName>
    </submittedName>
</protein>
<organism evidence="1 2">
    <name type="scientific">Colletotrichum cuscutae</name>
    <dbReference type="NCBI Taxonomy" id="1209917"/>
    <lineage>
        <taxon>Eukaryota</taxon>
        <taxon>Fungi</taxon>
        <taxon>Dikarya</taxon>
        <taxon>Ascomycota</taxon>
        <taxon>Pezizomycotina</taxon>
        <taxon>Sordariomycetes</taxon>
        <taxon>Hypocreomycetidae</taxon>
        <taxon>Glomerellales</taxon>
        <taxon>Glomerellaceae</taxon>
        <taxon>Colletotrichum</taxon>
        <taxon>Colletotrichum acutatum species complex</taxon>
    </lineage>
</organism>
<gene>
    <name evidence="1" type="ORF">CCUS01_03064</name>
</gene>
<dbReference type="EMBL" id="MPDP01000024">
    <property type="protein sequence ID" value="KAK1493763.1"/>
    <property type="molecule type" value="Genomic_DNA"/>
</dbReference>
<dbReference type="AlphaFoldDB" id="A0AAI9YB10"/>
<proteinExistence type="predicted"/>
<comment type="caution">
    <text evidence="1">The sequence shown here is derived from an EMBL/GenBank/DDBJ whole genome shotgun (WGS) entry which is preliminary data.</text>
</comment>
<keyword evidence="2" id="KW-1185">Reference proteome</keyword>
<name>A0AAI9YB10_9PEZI</name>
<accession>A0AAI9YB10</accession>
<evidence type="ECO:0000313" key="1">
    <source>
        <dbReference type="EMBL" id="KAK1493763.1"/>
    </source>
</evidence>
<dbReference type="Proteomes" id="UP001239213">
    <property type="component" value="Unassembled WGS sequence"/>
</dbReference>
<sequence length="257" mass="28498">MTATSVDFDIEPSMLSAGLWENPFLFRLWFSIESVGAPHRAALMLAMESLKSAERVRCAIRPRLYPHLAVGPSESRLRTEGPVTDPSVWIHGSLCPFVGSSLPLFSGYQTRHFACYSEGRDCLYWPFSLPSLVSFQNTMICRHIVPVAKGPQSALHNVDGNTMVQTLGHFSPAAPLDQQRLRYLMSLSGKGMLMVPIEGSSLLAEGTLPSDSQGEYDYEYKVQVCSCKVWSGQSSATGYVDGPYSHLACLQKQERRR</sequence>
<evidence type="ECO:0000313" key="2">
    <source>
        <dbReference type="Proteomes" id="UP001239213"/>
    </source>
</evidence>